<dbReference type="PANTHER" id="PTHR24321:SF8">
    <property type="entry name" value="ESTRADIOL 17-BETA-DEHYDROGENASE 8-RELATED"/>
    <property type="match status" value="1"/>
</dbReference>
<dbReference type="SMART" id="SM00822">
    <property type="entry name" value="PKS_KR"/>
    <property type="match status" value="1"/>
</dbReference>
<dbReference type="Gene3D" id="3.40.50.720">
    <property type="entry name" value="NAD(P)-binding Rossmann-like Domain"/>
    <property type="match status" value="1"/>
</dbReference>
<dbReference type="Pfam" id="PF13561">
    <property type="entry name" value="adh_short_C2"/>
    <property type="match status" value="1"/>
</dbReference>
<dbReference type="EC" id="1.1.1.-" evidence="5"/>
<dbReference type="PANTHER" id="PTHR24321">
    <property type="entry name" value="DEHYDROGENASES, SHORT CHAIN"/>
    <property type="match status" value="1"/>
</dbReference>
<dbReference type="InterPro" id="IPR057326">
    <property type="entry name" value="KR_dom"/>
</dbReference>
<comment type="caution">
    <text evidence="5">The sequence shown here is derived from an EMBL/GenBank/DDBJ whole genome shotgun (WGS) entry which is preliminary data.</text>
</comment>
<sequence>MQAFAGKVALVTGGTQGMGWSVAQALAAQGASVVICGRDRDKGMQCIDASGLGERLLFVPCDTSVPQQVAALMATIRERFGRLDCAFNNAGVSVPRARLGQSSISDWQRVIDINVNGSYYCLREELALMAAGDGGAIVNNCSLAGITAIPDQAAYVASKFALVGMTKAAAIEYARPTEGSAVVRVNAIAPGPIEGGMNSEARLQQHPEHTRRKLAVTAMQRFGTQQEVADTVLWLLSGQASYMTGAIVSLDGGASAGKF</sequence>
<evidence type="ECO:0000256" key="2">
    <source>
        <dbReference type="ARBA" id="ARBA00023002"/>
    </source>
</evidence>
<proteinExistence type="inferred from homology"/>
<gene>
    <name evidence="5" type="ORF">ACFOKJ_13255</name>
</gene>
<evidence type="ECO:0000256" key="1">
    <source>
        <dbReference type="ARBA" id="ARBA00006484"/>
    </source>
</evidence>
<dbReference type="InterPro" id="IPR002347">
    <property type="entry name" value="SDR_fam"/>
</dbReference>
<dbReference type="CDD" id="cd05233">
    <property type="entry name" value="SDR_c"/>
    <property type="match status" value="1"/>
</dbReference>
<comment type="similarity">
    <text evidence="1">Belongs to the short-chain dehydrogenases/reductases (SDR) family.</text>
</comment>
<dbReference type="SUPFAM" id="SSF51735">
    <property type="entry name" value="NAD(P)-binding Rossmann-fold domains"/>
    <property type="match status" value="1"/>
</dbReference>
<protein>
    <submittedName>
        <fullName evidence="5">SDR family NAD(P)-dependent oxidoreductase</fullName>
        <ecNumber evidence="5">1.1.1.-</ecNumber>
    </submittedName>
</protein>
<dbReference type="EMBL" id="JBHRYH010000041">
    <property type="protein sequence ID" value="MFC3627080.1"/>
    <property type="molecule type" value="Genomic_DNA"/>
</dbReference>
<keyword evidence="2 5" id="KW-0560">Oxidoreductase</keyword>
<dbReference type="InterPro" id="IPR020904">
    <property type="entry name" value="Sc_DH/Rdtase_CS"/>
</dbReference>
<evidence type="ECO:0000256" key="3">
    <source>
        <dbReference type="ARBA" id="ARBA00023027"/>
    </source>
</evidence>
<evidence type="ECO:0000259" key="4">
    <source>
        <dbReference type="SMART" id="SM00822"/>
    </source>
</evidence>
<dbReference type="PRINTS" id="PR00081">
    <property type="entry name" value="GDHRDH"/>
</dbReference>
<dbReference type="InterPro" id="IPR036291">
    <property type="entry name" value="NAD(P)-bd_dom_sf"/>
</dbReference>
<dbReference type="GO" id="GO:0016491">
    <property type="term" value="F:oxidoreductase activity"/>
    <property type="evidence" value="ECO:0007669"/>
    <property type="project" value="UniProtKB-KW"/>
</dbReference>
<feature type="domain" description="Ketoreductase" evidence="4">
    <location>
        <begin position="7"/>
        <end position="196"/>
    </location>
</feature>
<keyword evidence="3" id="KW-0520">NAD</keyword>
<name>A0ABV7TWE2_9NEIS</name>
<dbReference type="RefSeq" id="WP_390280366.1">
    <property type="nucleotide sequence ID" value="NZ_JBHRYH010000041.1"/>
</dbReference>
<dbReference type="PRINTS" id="PR00080">
    <property type="entry name" value="SDRFAMILY"/>
</dbReference>
<keyword evidence="6" id="KW-1185">Reference proteome</keyword>
<evidence type="ECO:0000313" key="5">
    <source>
        <dbReference type="EMBL" id="MFC3627080.1"/>
    </source>
</evidence>
<reference evidence="6" key="1">
    <citation type="journal article" date="2019" name="Int. J. Syst. Evol. Microbiol.">
        <title>The Global Catalogue of Microorganisms (GCM) 10K type strain sequencing project: providing services to taxonomists for standard genome sequencing and annotation.</title>
        <authorList>
            <consortium name="The Broad Institute Genomics Platform"/>
            <consortium name="The Broad Institute Genome Sequencing Center for Infectious Disease"/>
            <person name="Wu L."/>
            <person name="Ma J."/>
        </authorList>
    </citation>
    <scope>NUCLEOTIDE SEQUENCE [LARGE SCALE GENOMIC DNA]</scope>
    <source>
        <strain evidence="6">KCTC 42195</strain>
    </source>
</reference>
<dbReference type="PROSITE" id="PS00061">
    <property type="entry name" value="ADH_SHORT"/>
    <property type="match status" value="1"/>
</dbReference>
<evidence type="ECO:0000313" key="6">
    <source>
        <dbReference type="Proteomes" id="UP001595636"/>
    </source>
</evidence>
<organism evidence="5 6">
    <name type="scientific">Vogesella amnigena</name>
    <dbReference type="NCBI Taxonomy" id="1507449"/>
    <lineage>
        <taxon>Bacteria</taxon>
        <taxon>Pseudomonadati</taxon>
        <taxon>Pseudomonadota</taxon>
        <taxon>Betaproteobacteria</taxon>
        <taxon>Neisseriales</taxon>
        <taxon>Chromobacteriaceae</taxon>
        <taxon>Vogesella</taxon>
    </lineage>
</organism>
<accession>A0ABV7TWE2</accession>
<dbReference type="Proteomes" id="UP001595636">
    <property type="component" value="Unassembled WGS sequence"/>
</dbReference>